<dbReference type="EMBL" id="CR940347">
    <property type="protein sequence ID" value="CAI73360.1"/>
    <property type="molecule type" value="Genomic_DNA"/>
</dbReference>
<keyword evidence="8" id="KW-1185">Reference proteome</keyword>
<dbReference type="OMA" id="KSMKPVW"/>
<dbReference type="eggNOG" id="KOG3117">
    <property type="taxonomic scope" value="Eukaryota"/>
</dbReference>
<keyword evidence="3" id="KW-0597">Phosphoprotein</keyword>
<evidence type="ECO:0000313" key="7">
    <source>
        <dbReference type="EMBL" id="CAI73360.1"/>
    </source>
</evidence>
<evidence type="ECO:0000256" key="1">
    <source>
        <dbReference type="ARBA" id="ARBA00004123"/>
    </source>
</evidence>
<dbReference type="AlphaFoldDB" id="Q4UHS9"/>
<evidence type="ECO:0000259" key="6">
    <source>
        <dbReference type="Pfam" id="PF09368"/>
    </source>
</evidence>
<dbReference type="FunCoup" id="Q4UHS9">
    <property type="interactions" value="35"/>
</dbReference>
<feature type="compositionally biased region" description="Basic and acidic residues" evidence="5">
    <location>
        <begin position="472"/>
        <end position="485"/>
    </location>
</feature>
<evidence type="ECO:0000256" key="5">
    <source>
        <dbReference type="SAM" id="MobiDB-lite"/>
    </source>
</evidence>
<name>Q4UHS9_THEAN</name>
<comment type="similarity">
    <text evidence="2">Belongs to the SAS10 family.</text>
</comment>
<feature type="compositionally biased region" description="Basic residues" evidence="5">
    <location>
        <begin position="1"/>
        <end position="10"/>
    </location>
</feature>
<dbReference type="Pfam" id="PF09368">
    <property type="entry name" value="Sas10"/>
    <property type="match status" value="1"/>
</dbReference>
<comment type="subcellular location">
    <subcellularLocation>
        <location evidence="1">Nucleus</location>
    </subcellularLocation>
</comment>
<dbReference type="InterPro" id="IPR007146">
    <property type="entry name" value="Sas10/Utp3/C1D"/>
</dbReference>
<gene>
    <name evidence="7" type="ORF">TA06790</name>
</gene>
<evidence type="ECO:0000313" key="8">
    <source>
        <dbReference type="Proteomes" id="UP000001950"/>
    </source>
</evidence>
<feature type="compositionally biased region" description="Acidic residues" evidence="5">
    <location>
        <begin position="69"/>
        <end position="99"/>
    </location>
</feature>
<feature type="compositionally biased region" description="Basic and acidic residues" evidence="5">
    <location>
        <begin position="100"/>
        <end position="113"/>
    </location>
</feature>
<dbReference type="GO" id="GO:0032040">
    <property type="term" value="C:small-subunit processome"/>
    <property type="evidence" value="ECO:0007669"/>
    <property type="project" value="TreeGrafter"/>
</dbReference>
<proteinExistence type="inferred from homology"/>
<protein>
    <submittedName>
        <fullName evidence="7">Disrupter of silencing (SAS10 homologue), putative</fullName>
    </submittedName>
</protein>
<dbReference type="STRING" id="5874.Q4UHS9"/>
<feature type="domain" description="Sas10 C-terminal" evidence="6">
    <location>
        <begin position="520"/>
        <end position="590"/>
    </location>
</feature>
<dbReference type="InterPro" id="IPR018972">
    <property type="entry name" value="Sas10_C_dom"/>
</dbReference>
<dbReference type="GO" id="GO:0000462">
    <property type="term" value="P:maturation of SSU-rRNA from tricistronic rRNA transcript (SSU-rRNA, 5.8S rRNA, LSU-rRNA)"/>
    <property type="evidence" value="ECO:0007669"/>
    <property type="project" value="TreeGrafter"/>
</dbReference>
<evidence type="ECO:0000256" key="2">
    <source>
        <dbReference type="ARBA" id="ARBA00010979"/>
    </source>
</evidence>
<feature type="compositionally biased region" description="Acidic residues" evidence="5">
    <location>
        <begin position="116"/>
        <end position="126"/>
    </location>
</feature>
<dbReference type="GeneID" id="3864011"/>
<feature type="region of interest" description="Disordered" evidence="5">
    <location>
        <begin position="1"/>
        <end position="127"/>
    </location>
</feature>
<dbReference type="KEGG" id="tan:TA06790"/>
<dbReference type="PANTHER" id="PTHR13237:SF8">
    <property type="entry name" value="SOMETHING ABOUT SILENCING PROTEIN 10"/>
    <property type="match status" value="1"/>
</dbReference>
<feature type="compositionally biased region" description="Acidic residues" evidence="5">
    <location>
        <begin position="45"/>
        <end position="56"/>
    </location>
</feature>
<dbReference type="Pfam" id="PF04000">
    <property type="entry name" value="Sas10_Utp3"/>
    <property type="match status" value="1"/>
</dbReference>
<evidence type="ECO:0000256" key="3">
    <source>
        <dbReference type="ARBA" id="ARBA00022553"/>
    </source>
</evidence>
<keyword evidence="4" id="KW-0539">Nucleus</keyword>
<reference evidence="7 8" key="1">
    <citation type="journal article" date="2005" name="Science">
        <title>Genome of the host-cell transforming parasite Theileria annulata compared with T. parva.</title>
        <authorList>
            <person name="Pain A."/>
            <person name="Renauld H."/>
            <person name="Berriman M."/>
            <person name="Murphy L."/>
            <person name="Yeats C.A."/>
            <person name="Weir W."/>
            <person name="Kerhornou A."/>
            <person name="Aslett M."/>
            <person name="Bishop R."/>
            <person name="Bouchier C."/>
            <person name="Cochet M."/>
            <person name="Coulson R.M.R."/>
            <person name="Cronin A."/>
            <person name="de Villiers E.P."/>
            <person name="Fraser A."/>
            <person name="Fosker N."/>
            <person name="Gardner M."/>
            <person name="Goble A."/>
            <person name="Griffiths-Jones S."/>
            <person name="Harris D.E."/>
            <person name="Katzer F."/>
            <person name="Larke N."/>
            <person name="Lord A."/>
            <person name="Maser P."/>
            <person name="McKellar S."/>
            <person name="Mooney P."/>
            <person name="Morton F."/>
            <person name="Nene V."/>
            <person name="O'Neil S."/>
            <person name="Price C."/>
            <person name="Quail M.A."/>
            <person name="Rabbinowitsch E."/>
            <person name="Rawlings N.D."/>
            <person name="Rutter S."/>
            <person name="Saunders D."/>
            <person name="Seeger K."/>
            <person name="Shah T."/>
            <person name="Squares R."/>
            <person name="Squares S."/>
            <person name="Tivey A."/>
            <person name="Walker A.R."/>
            <person name="Woodward J."/>
            <person name="Dobbelaere D.A.E."/>
            <person name="Langsley G."/>
            <person name="Rajandream M.A."/>
            <person name="McKeever D."/>
            <person name="Shiels B."/>
            <person name="Tait A."/>
            <person name="Barrell B.G."/>
            <person name="Hall N."/>
        </authorList>
    </citation>
    <scope>NUCLEOTIDE SEQUENCE [LARGE SCALE GENOMIC DNA]</scope>
    <source>
        <strain evidence="8">Ankara</strain>
    </source>
</reference>
<feature type="region of interest" description="Disordered" evidence="5">
    <location>
        <begin position="463"/>
        <end position="485"/>
    </location>
</feature>
<feature type="compositionally biased region" description="Basic and acidic residues" evidence="5">
    <location>
        <begin position="11"/>
        <end position="20"/>
    </location>
</feature>
<dbReference type="RefSeq" id="XP_954037.1">
    <property type="nucleotide sequence ID" value="XM_948944.1"/>
</dbReference>
<dbReference type="InParanoid" id="Q4UHS9"/>
<evidence type="ECO:0000256" key="4">
    <source>
        <dbReference type="ARBA" id="ARBA00023242"/>
    </source>
</evidence>
<sequence>MGKNIFRKPKKTSEESDSKKNKNKSSSSGFKALITDDGKDYIPFNEDEENSQDEDYEKLGLPRSFTPEVTDDELDEELEDEYHEDEEEDEEDDDEDEEKEDRTNWGKRLKEYYVEGSDEESDEEALEDRIAEAREIAEEMYEDVEEEDAELDRYIESEKEDDSTALDTLIDNLSESLKKDSEKIELPENFLKMSDEDKREFLDKEHPEFLLLLKEFKDKSDISREQIFKILNDPKSYKLCTKDGLEYLDIRNELFLMYLSYLTYYLLLKVHGVSVEKHPVIDRLLEIRLLLDKAKPIENKLQYQISKLLNNLKAKEEDEEELVPKPENIEVDTVKGKKYKAPKHLINQYTTNEEKEEGEGDQYKFMKKLNEIEEYEMDHMRRIPMSKKYKKYLKMMDKNQRNLVGSNLQDLTNFGSGIVGSERKSNASDLNLVAQKLRQSVIMSEKRNNPDLLYTGSTIKKAKKGTPVENLHSNKQEKEKRRKPDEVDKIKNKYNKLKEERKKKYQEKNVKVYKPQPVVDGKREIGKDIMKNRGLVIKRTKTQGNARVTNRKKFEKKMKVFNAMTNRNRIENLDYSGEETGINVNKKKSLNA</sequence>
<dbReference type="Proteomes" id="UP000001950">
    <property type="component" value="Chromosome 1"/>
</dbReference>
<dbReference type="PANTHER" id="PTHR13237">
    <property type="entry name" value="SOMETHING ABOUT SILENCING PROTEIN 10-RELATED"/>
    <property type="match status" value="1"/>
</dbReference>
<dbReference type="VEuPathDB" id="PiroplasmaDB:TA06790"/>
<organism evidence="7 8">
    <name type="scientific">Theileria annulata</name>
    <dbReference type="NCBI Taxonomy" id="5874"/>
    <lineage>
        <taxon>Eukaryota</taxon>
        <taxon>Sar</taxon>
        <taxon>Alveolata</taxon>
        <taxon>Apicomplexa</taxon>
        <taxon>Aconoidasida</taxon>
        <taxon>Piroplasmida</taxon>
        <taxon>Theileriidae</taxon>
        <taxon>Theileria</taxon>
    </lineage>
</organism>
<dbReference type="OrthoDB" id="203440at2759"/>
<accession>Q4UHS9</accession>